<name>A0A679K5K3_9HYPH</name>
<evidence type="ECO:0000313" key="2">
    <source>
        <dbReference type="EMBL" id="CAA2140150.1"/>
    </source>
</evidence>
<accession>A0A679K5K3</accession>
<protein>
    <submittedName>
        <fullName evidence="2">Uncharacterized protein</fullName>
    </submittedName>
</protein>
<dbReference type="AlphaFoldDB" id="A0A679K5K3"/>
<proteinExistence type="predicted"/>
<sequence length="213" mass="22114">MTAPVTHFPLSASALAGALFGASILATSAQAGGCGGAECYRHVTTPSVYDTVSERVLVRPARTVYRSIPPVYETVSEQVQVSPGGRVWQTRRDAYGETIGCWVEIPPRFAVRHRRILAQPGQTIPETIPAEYASVQRSVLVSRGRSGWVPAHSGPGYGGPGYASAGYAGPGYGGSHRAPVIGSIPDAFGITGASSADIGVGLGFSTGSIYDGY</sequence>
<feature type="chain" id="PRO_5025510824" evidence="1">
    <location>
        <begin position="32"/>
        <end position="213"/>
    </location>
</feature>
<reference evidence="2" key="1">
    <citation type="submission" date="2019-12" db="EMBL/GenBank/DDBJ databases">
        <authorList>
            <person name="Cremers G."/>
        </authorList>
    </citation>
    <scope>NUCLEOTIDE SEQUENCE</scope>
    <source>
        <strain evidence="2">Mbul2</strain>
        <plasmid evidence="2">1</plasmid>
    </source>
</reference>
<dbReference type="EMBL" id="LR743510">
    <property type="protein sequence ID" value="CAA2140150.1"/>
    <property type="molecule type" value="Genomic_DNA"/>
</dbReference>
<feature type="signal peptide" evidence="1">
    <location>
        <begin position="1"/>
        <end position="31"/>
    </location>
</feature>
<geneLocation type="plasmid" evidence="2">
    <name>1</name>
</geneLocation>
<organism evidence="2">
    <name type="scientific">Methylobacterium bullatum</name>
    <dbReference type="NCBI Taxonomy" id="570505"/>
    <lineage>
        <taxon>Bacteria</taxon>
        <taxon>Pseudomonadati</taxon>
        <taxon>Pseudomonadota</taxon>
        <taxon>Alphaproteobacteria</taxon>
        <taxon>Hyphomicrobiales</taxon>
        <taxon>Methylobacteriaceae</taxon>
        <taxon>Methylobacterium</taxon>
    </lineage>
</organism>
<keyword evidence="1" id="KW-0732">Signal</keyword>
<gene>
    <name evidence="2" type="ORF">MBLL_01983</name>
</gene>
<dbReference type="RefSeq" id="WP_339160565.1">
    <property type="nucleotide sequence ID" value="NZ_LR743510.1"/>
</dbReference>
<keyword evidence="2" id="KW-0614">Plasmid</keyword>
<evidence type="ECO:0000256" key="1">
    <source>
        <dbReference type="SAM" id="SignalP"/>
    </source>
</evidence>